<dbReference type="SUPFAM" id="SSF160240">
    <property type="entry name" value="Cation efflux protein cytoplasmic domain-like"/>
    <property type="match status" value="1"/>
</dbReference>
<dbReference type="OrthoDB" id="9806522at2"/>
<evidence type="ECO:0000259" key="7">
    <source>
        <dbReference type="Pfam" id="PF01545"/>
    </source>
</evidence>
<evidence type="ECO:0000256" key="5">
    <source>
        <dbReference type="ARBA" id="ARBA00023136"/>
    </source>
</evidence>
<protein>
    <submittedName>
        <fullName evidence="9">Cation transporter</fullName>
    </submittedName>
</protein>
<sequence length="311" mass="33970">MATGSKKVIYVALAGNLLIALTKLFAAMYTGSSAMLSEAVHSLVDTGNGGFLLYGMRQARRPPDKRFPFGHGKEIYFWSFIVALLIFSLGAGISIYEGVRHLREPVRIEDPVVNYIVLGLSMLFEGSAWLVALKEFRRQKGKQGYLEAVEAGKDPTAFAVLLEDSAAMLGLLFALAGLTLSEVTGNMMYDGAASIVIGVILASVAILLARETKGLLIGESASPEVVDGVRALMEETPGVDRVNEILTMHMGPDYILVNVSLMLSPTLDRAQAHEIFDLIDARIKSRYRRVKRVFIESETRLQRTGSDQPSN</sequence>
<feature type="transmembrane region" description="Helical" evidence="6">
    <location>
        <begin position="35"/>
        <end position="54"/>
    </location>
</feature>
<dbReference type="KEGG" id="bgv:CAL12_20005"/>
<dbReference type="InterPro" id="IPR040177">
    <property type="entry name" value="SLC30A9"/>
</dbReference>
<dbReference type="NCBIfam" id="TIGR01297">
    <property type="entry name" value="CDF"/>
    <property type="match status" value="1"/>
</dbReference>
<dbReference type="GO" id="GO:0006829">
    <property type="term" value="P:zinc ion transport"/>
    <property type="evidence" value="ECO:0007669"/>
    <property type="project" value="InterPro"/>
</dbReference>
<dbReference type="InterPro" id="IPR027470">
    <property type="entry name" value="Cation_efflux_CTD"/>
</dbReference>
<proteinExistence type="predicted"/>
<gene>
    <name evidence="9" type="ORF">CAL12_20005</name>
</gene>
<name>A0A1W6YP51_9BORD</name>
<dbReference type="Gene3D" id="1.20.1510.10">
    <property type="entry name" value="Cation efflux protein transmembrane domain"/>
    <property type="match status" value="1"/>
</dbReference>
<reference evidence="9 10" key="1">
    <citation type="submission" date="2017-05" db="EMBL/GenBank/DDBJ databases">
        <title>Complete and WGS of Bordetella genogroups.</title>
        <authorList>
            <person name="Spilker T."/>
            <person name="LiPuma J."/>
        </authorList>
    </citation>
    <scope>NUCLEOTIDE SEQUENCE [LARGE SCALE GENOMIC DNA]</scope>
    <source>
        <strain evidence="9 10">AU19157</strain>
    </source>
</reference>
<accession>A0A1W6YP51</accession>
<evidence type="ECO:0000256" key="3">
    <source>
        <dbReference type="ARBA" id="ARBA00022692"/>
    </source>
</evidence>
<feature type="transmembrane region" description="Helical" evidence="6">
    <location>
        <begin position="115"/>
        <end position="136"/>
    </location>
</feature>
<keyword evidence="3 6" id="KW-0812">Transmembrane</keyword>
<feature type="domain" description="Cation efflux protein cytoplasmic" evidence="8">
    <location>
        <begin position="222"/>
        <end position="298"/>
    </location>
</feature>
<organism evidence="9 10">
    <name type="scientific">Bordetella genomosp. 8</name>
    <dbReference type="NCBI Taxonomy" id="1416806"/>
    <lineage>
        <taxon>Bacteria</taxon>
        <taxon>Pseudomonadati</taxon>
        <taxon>Pseudomonadota</taxon>
        <taxon>Betaproteobacteria</taxon>
        <taxon>Burkholderiales</taxon>
        <taxon>Alcaligenaceae</taxon>
        <taxon>Bordetella</taxon>
    </lineage>
</organism>
<dbReference type="AlphaFoldDB" id="A0A1W6YP51"/>
<dbReference type="Gene3D" id="3.30.70.1350">
    <property type="entry name" value="Cation efflux protein, cytoplasmic domain"/>
    <property type="match status" value="1"/>
</dbReference>
<evidence type="ECO:0000256" key="4">
    <source>
        <dbReference type="ARBA" id="ARBA00022989"/>
    </source>
</evidence>
<keyword evidence="10" id="KW-1185">Reference proteome</keyword>
<feature type="transmembrane region" description="Helical" evidence="6">
    <location>
        <begin position="157"/>
        <end position="180"/>
    </location>
</feature>
<feature type="transmembrane region" description="Helical" evidence="6">
    <location>
        <begin position="192"/>
        <end position="209"/>
    </location>
</feature>
<dbReference type="SUPFAM" id="SSF161111">
    <property type="entry name" value="Cation efflux protein transmembrane domain-like"/>
    <property type="match status" value="1"/>
</dbReference>
<evidence type="ECO:0000313" key="10">
    <source>
        <dbReference type="Proteomes" id="UP000194151"/>
    </source>
</evidence>
<dbReference type="EMBL" id="CP021108">
    <property type="protein sequence ID" value="ARP82872.1"/>
    <property type="molecule type" value="Genomic_DNA"/>
</dbReference>
<feature type="domain" description="Cation efflux protein transmembrane" evidence="7">
    <location>
        <begin position="10"/>
        <end position="216"/>
    </location>
</feature>
<feature type="transmembrane region" description="Helical" evidence="6">
    <location>
        <begin position="7"/>
        <end position="29"/>
    </location>
</feature>
<dbReference type="Proteomes" id="UP000194151">
    <property type="component" value="Chromosome"/>
</dbReference>
<dbReference type="GO" id="GO:0016020">
    <property type="term" value="C:membrane"/>
    <property type="evidence" value="ECO:0007669"/>
    <property type="project" value="UniProtKB-SubCell"/>
</dbReference>
<dbReference type="RefSeq" id="WP_086066226.1">
    <property type="nucleotide sequence ID" value="NZ_CP021108.1"/>
</dbReference>
<evidence type="ECO:0000256" key="6">
    <source>
        <dbReference type="SAM" id="Phobius"/>
    </source>
</evidence>
<evidence type="ECO:0000256" key="2">
    <source>
        <dbReference type="ARBA" id="ARBA00022448"/>
    </source>
</evidence>
<dbReference type="Pfam" id="PF16916">
    <property type="entry name" value="ZT_dimer"/>
    <property type="match status" value="1"/>
</dbReference>
<feature type="transmembrane region" description="Helical" evidence="6">
    <location>
        <begin position="75"/>
        <end position="95"/>
    </location>
</feature>
<comment type="subcellular location">
    <subcellularLocation>
        <location evidence="1">Membrane</location>
        <topology evidence="1">Multi-pass membrane protein</topology>
    </subcellularLocation>
</comment>
<dbReference type="InterPro" id="IPR058533">
    <property type="entry name" value="Cation_efflux_TM"/>
</dbReference>
<evidence type="ECO:0000313" key="9">
    <source>
        <dbReference type="EMBL" id="ARP82872.1"/>
    </source>
</evidence>
<dbReference type="Pfam" id="PF01545">
    <property type="entry name" value="Cation_efflux"/>
    <property type="match status" value="1"/>
</dbReference>
<dbReference type="InterPro" id="IPR027469">
    <property type="entry name" value="Cation_efflux_TMD_sf"/>
</dbReference>
<keyword evidence="2" id="KW-0813">Transport</keyword>
<keyword evidence="5 6" id="KW-0472">Membrane</keyword>
<keyword evidence="4 6" id="KW-1133">Transmembrane helix</keyword>
<evidence type="ECO:0000259" key="8">
    <source>
        <dbReference type="Pfam" id="PF16916"/>
    </source>
</evidence>
<evidence type="ECO:0000256" key="1">
    <source>
        <dbReference type="ARBA" id="ARBA00004141"/>
    </source>
</evidence>
<dbReference type="InterPro" id="IPR002524">
    <property type="entry name" value="Cation_efflux"/>
</dbReference>
<dbReference type="GO" id="GO:0008324">
    <property type="term" value="F:monoatomic cation transmembrane transporter activity"/>
    <property type="evidence" value="ECO:0007669"/>
    <property type="project" value="InterPro"/>
</dbReference>
<dbReference type="STRING" id="1416806.CAL12_20005"/>
<dbReference type="PANTHER" id="PTHR13414">
    <property type="entry name" value="HUEL-CATION TRANSPORTER"/>
    <property type="match status" value="1"/>
</dbReference>
<dbReference type="PANTHER" id="PTHR13414:SF9">
    <property type="entry name" value="PROTON-COUPLED ZINC ANTIPORTER SLC30A9, MITOCHONDRIAL"/>
    <property type="match status" value="1"/>
</dbReference>
<dbReference type="InterPro" id="IPR036837">
    <property type="entry name" value="Cation_efflux_CTD_sf"/>
</dbReference>